<dbReference type="Pfam" id="PF03070">
    <property type="entry name" value="TENA_THI-4"/>
    <property type="match status" value="1"/>
</dbReference>
<protein>
    <submittedName>
        <fullName evidence="2">Heme oxygenase-like protein</fullName>
    </submittedName>
</protein>
<dbReference type="InParanoid" id="A0A0H2S5X9"/>
<dbReference type="OrthoDB" id="37730at2759"/>
<dbReference type="GO" id="GO:0006772">
    <property type="term" value="P:thiamine metabolic process"/>
    <property type="evidence" value="ECO:0007669"/>
    <property type="project" value="UniProtKB-ARBA"/>
</dbReference>
<dbReference type="SUPFAM" id="SSF48613">
    <property type="entry name" value="Heme oxygenase-like"/>
    <property type="match status" value="1"/>
</dbReference>
<dbReference type="FunCoup" id="A0A0H2S5X9">
    <property type="interactions" value="294"/>
</dbReference>
<dbReference type="Gene3D" id="1.20.910.10">
    <property type="entry name" value="Heme oxygenase-like"/>
    <property type="match status" value="1"/>
</dbReference>
<feature type="domain" description="Thiaminase-2/PQQC" evidence="1">
    <location>
        <begin position="12"/>
        <end position="228"/>
    </location>
</feature>
<reference evidence="2 3" key="1">
    <citation type="submission" date="2015-04" db="EMBL/GenBank/DDBJ databases">
        <title>Complete genome sequence of Schizopora paradoxa KUC8140, a cosmopolitan wood degrader in East Asia.</title>
        <authorList>
            <consortium name="DOE Joint Genome Institute"/>
            <person name="Min B."/>
            <person name="Park H."/>
            <person name="Jang Y."/>
            <person name="Kim J.-J."/>
            <person name="Kim K.H."/>
            <person name="Pangilinan J."/>
            <person name="Lipzen A."/>
            <person name="Riley R."/>
            <person name="Grigoriev I.V."/>
            <person name="Spatafora J.W."/>
            <person name="Choi I.-G."/>
        </authorList>
    </citation>
    <scope>NUCLEOTIDE SEQUENCE [LARGE SCALE GENOMIC DNA]</scope>
    <source>
        <strain evidence="2 3">KUC8140</strain>
    </source>
</reference>
<dbReference type="PANTHER" id="PTHR41813">
    <property type="entry name" value="REGULATOR PAB1642, PUTATIVE (AFU_ORTHOLOGUE AFUA_3G11955)-RELATED"/>
    <property type="match status" value="1"/>
</dbReference>
<dbReference type="CDD" id="cd19357">
    <property type="entry name" value="TenA_E_At3g16990-like"/>
    <property type="match status" value="1"/>
</dbReference>
<dbReference type="InterPro" id="IPR053261">
    <property type="entry name" value="Polyketide-peptide_reg"/>
</dbReference>
<name>A0A0H2S5X9_9AGAM</name>
<accession>A0A0H2S5X9</accession>
<evidence type="ECO:0000313" key="3">
    <source>
        <dbReference type="Proteomes" id="UP000053477"/>
    </source>
</evidence>
<keyword evidence="3" id="KW-1185">Reference proteome</keyword>
<evidence type="ECO:0000313" key="2">
    <source>
        <dbReference type="EMBL" id="KLO19374.1"/>
    </source>
</evidence>
<dbReference type="Proteomes" id="UP000053477">
    <property type="component" value="Unassembled WGS sequence"/>
</dbReference>
<dbReference type="InterPro" id="IPR016084">
    <property type="entry name" value="Haem_Oase-like_multi-hlx"/>
</dbReference>
<dbReference type="EMBL" id="KQ085887">
    <property type="protein sequence ID" value="KLO19374.1"/>
    <property type="molecule type" value="Genomic_DNA"/>
</dbReference>
<evidence type="ECO:0000259" key="1">
    <source>
        <dbReference type="Pfam" id="PF03070"/>
    </source>
</evidence>
<sequence>MLTDHLLALNDNYNEAIEHPFLRAIGNGTASVESLSLWLSQDRIYAAHAYPRFIAHLITHIPFSSSDAIASPREESNQYILGVLSFCIQNVVREAQFFLQTAKKNSLDLDCWIERKETKEYVETMLRIASEGTLGEGLVFLWAMEKMYLDAWTFVGRIAQENSHANTNVQLLAREFVKNWTNTDFQKFVRELAHIVDGLDIAPDTEPWRRAEAVWNTVVSLETGFWPRIGEDISESSKKEAAQ</sequence>
<dbReference type="AlphaFoldDB" id="A0A0H2S5X9"/>
<gene>
    <name evidence="2" type="ORF">SCHPADRAFT_74273</name>
</gene>
<proteinExistence type="predicted"/>
<dbReference type="InterPro" id="IPR004305">
    <property type="entry name" value="Thiaminase-2/PQQC"/>
</dbReference>
<organism evidence="2 3">
    <name type="scientific">Schizopora paradoxa</name>
    <dbReference type="NCBI Taxonomy" id="27342"/>
    <lineage>
        <taxon>Eukaryota</taxon>
        <taxon>Fungi</taxon>
        <taxon>Dikarya</taxon>
        <taxon>Basidiomycota</taxon>
        <taxon>Agaricomycotina</taxon>
        <taxon>Agaricomycetes</taxon>
        <taxon>Hymenochaetales</taxon>
        <taxon>Schizoporaceae</taxon>
        <taxon>Schizopora</taxon>
    </lineage>
</organism>
<dbReference type="PANTHER" id="PTHR41813:SF2">
    <property type="entry name" value="REGULATOR PAB1642, PUTATIVE (AFU_ORTHOLOGUE AFUA_3G11955)-RELATED"/>
    <property type="match status" value="1"/>
</dbReference>
<dbReference type="STRING" id="27342.A0A0H2S5X9"/>